<accession>A0A9K3GY78</accession>
<name>A0A9K3GY78_HELAN</name>
<sequence length="55" mass="6271">MLFHDKRRSTCCVKSGQKGSIKAGGFGFARLAVERKQYKRVALFSLLVEWPLEQV</sequence>
<organism evidence="1 2">
    <name type="scientific">Helianthus annuus</name>
    <name type="common">Common sunflower</name>
    <dbReference type="NCBI Taxonomy" id="4232"/>
    <lineage>
        <taxon>Eukaryota</taxon>
        <taxon>Viridiplantae</taxon>
        <taxon>Streptophyta</taxon>
        <taxon>Embryophyta</taxon>
        <taxon>Tracheophyta</taxon>
        <taxon>Spermatophyta</taxon>
        <taxon>Magnoliopsida</taxon>
        <taxon>eudicotyledons</taxon>
        <taxon>Gunneridae</taxon>
        <taxon>Pentapetalae</taxon>
        <taxon>asterids</taxon>
        <taxon>campanulids</taxon>
        <taxon>Asterales</taxon>
        <taxon>Asteraceae</taxon>
        <taxon>Asteroideae</taxon>
        <taxon>Heliantheae alliance</taxon>
        <taxon>Heliantheae</taxon>
        <taxon>Helianthus</taxon>
    </lineage>
</organism>
<comment type="caution">
    <text evidence="1">The sequence shown here is derived from an EMBL/GenBank/DDBJ whole genome shotgun (WGS) entry which is preliminary data.</text>
</comment>
<protein>
    <submittedName>
        <fullName evidence="1">Uncharacterized protein</fullName>
    </submittedName>
</protein>
<keyword evidence="2" id="KW-1185">Reference proteome</keyword>
<gene>
    <name evidence="1" type="ORF">HanXRQr2_Chr16g0741931</name>
</gene>
<reference evidence="1" key="1">
    <citation type="journal article" date="2017" name="Nature">
        <title>The sunflower genome provides insights into oil metabolism, flowering and Asterid evolution.</title>
        <authorList>
            <person name="Badouin H."/>
            <person name="Gouzy J."/>
            <person name="Grassa C.J."/>
            <person name="Murat F."/>
            <person name="Staton S.E."/>
            <person name="Cottret L."/>
            <person name="Lelandais-Briere C."/>
            <person name="Owens G.L."/>
            <person name="Carrere S."/>
            <person name="Mayjonade B."/>
            <person name="Legrand L."/>
            <person name="Gill N."/>
            <person name="Kane N.C."/>
            <person name="Bowers J.E."/>
            <person name="Hubner S."/>
            <person name="Bellec A."/>
            <person name="Berard A."/>
            <person name="Berges H."/>
            <person name="Blanchet N."/>
            <person name="Boniface M.C."/>
            <person name="Brunel D."/>
            <person name="Catrice O."/>
            <person name="Chaidir N."/>
            <person name="Claudel C."/>
            <person name="Donnadieu C."/>
            <person name="Faraut T."/>
            <person name="Fievet G."/>
            <person name="Helmstetter N."/>
            <person name="King M."/>
            <person name="Knapp S.J."/>
            <person name="Lai Z."/>
            <person name="Le Paslier M.C."/>
            <person name="Lippi Y."/>
            <person name="Lorenzon L."/>
            <person name="Mandel J.R."/>
            <person name="Marage G."/>
            <person name="Marchand G."/>
            <person name="Marquand E."/>
            <person name="Bret-Mestries E."/>
            <person name="Morien E."/>
            <person name="Nambeesan S."/>
            <person name="Nguyen T."/>
            <person name="Pegot-Espagnet P."/>
            <person name="Pouilly N."/>
            <person name="Raftis F."/>
            <person name="Sallet E."/>
            <person name="Schiex T."/>
            <person name="Thomas J."/>
            <person name="Vandecasteele C."/>
            <person name="Vares D."/>
            <person name="Vear F."/>
            <person name="Vautrin S."/>
            <person name="Crespi M."/>
            <person name="Mangin B."/>
            <person name="Burke J.M."/>
            <person name="Salse J."/>
            <person name="Munos S."/>
            <person name="Vincourt P."/>
            <person name="Rieseberg L.H."/>
            <person name="Langlade N.B."/>
        </authorList>
    </citation>
    <scope>NUCLEOTIDE SEQUENCE</scope>
    <source>
        <tissue evidence="1">Leaves</tissue>
    </source>
</reference>
<evidence type="ECO:0000313" key="2">
    <source>
        <dbReference type="Proteomes" id="UP000215914"/>
    </source>
</evidence>
<proteinExistence type="predicted"/>
<dbReference type="Proteomes" id="UP000215914">
    <property type="component" value="Unassembled WGS sequence"/>
</dbReference>
<dbReference type="AlphaFoldDB" id="A0A9K3GY78"/>
<reference evidence="1" key="2">
    <citation type="submission" date="2020-06" db="EMBL/GenBank/DDBJ databases">
        <title>Helianthus annuus Genome sequencing and assembly Release 2.</title>
        <authorList>
            <person name="Gouzy J."/>
            <person name="Langlade N."/>
            <person name="Munos S."/>
        </authorList>
    </citation>
    <scope>NUCLEOTIDE SEQUENCE</scope>
    <source>
        <tissue evidence="1">Leaves</tissue>
    </source>
</reference>
<evidence type="ECO:0000313" key="1">
    <source>
        <dbReference type="EMBL" id="KAF5759491.1"/>
    </source>
</evidence>
<dbReference type="Gramene" id="mRNA:HanXRQr2_Chr16g0741931">
    <property type="protein sequence ID" value="CDS:HanXRQr2_Chr16g0741931.1"/>
    <property type="gene ID" value="HanXRQr2_Chr16g0741931"/>
</dbReference>
<dbReference type="EMBL" id="MNCJ02000331">
    <property type="protein sequence ID" value="KAF5759491.1"/>
    <property type="molecule type" value="Genomic_DNA"/>
</dbReference>